<comment type="caution">
    <text evidence="1">The sequence shown here is derived from an EMBL/GenBank/DDBJ whole genome shotgun (WGS) entry which is preliminary data.</text>
</comment>
<dbReference type="STRING" id="1257025.LEP1GSC203_3874"/>
<dbReference type="RefSeq" id="WP_002973549.1">
    <property type="nucleotide sequence ID" value="NZ_AOGW02000009.1"/>
</dbReference>
<dbReference type="Proteomes" id="UP000012371">
    <property type="component" value="Unassembled WGS sequence"/>
</dbReference>
<dbReference type="EMBL" id="AOGW02000009">
    <property type="protein sequence ID" value="EMY62205.1"/>
    <property type="molecule type" value="Genomic_DNA"/>
</dbReference>
<dbReference type="OrthoDB" id="331042at2"/>
<accession>N1VYS0</accession>
<gene>
    <name evidence="1" type="ORF">LEP1GSC203_3874</name>
</gene>
<evidence type="ECO:0000313" key="2">
    <source>
        <dbReference type="Proteomes" id="UP000012371"/>
    </source>
</evidence>
<evidence type="ECO:0000313" key="1">
    <source>
        <dbReference type="EMBL" id="EMY62205.1"/>
    </source>
</evidence>
<organism evidence="1 2">
    <name type="scientific">Leptospira terpstrae serovar Hualin str. LT 11-33 = ATCC 700639</name>
    <dbReference type="NCBI Taxonomy" id="1257025"/>
    <lineage>
        <taxon>Bacteria</taxon>
        <taxon>Pseudomonadati</taxon>
        <taxon>Spirochaetota</taxon>
        <taxon>Spirochaetia</taxon>
        <taxon>Leptospirales</taxon>
        <taxon>Leptospiraceae</taxon>
        <taxon>Leptospira</taxon>
    </lineage>
</organism>
<keyword evidence="2" id="KW-1185">Reference proteome</keyword>
<reference evidence="1" key="1">
    <citation type="submission" date="2013-03" db="EMBL/GenBank/DDBJ databases">
        <authorList>
            <person name="Harkins D.M."/>
            <person name="Durkin A.S."/>
            <person name="Brinkac L.M."/>
            <person name="Haft D.H."/>
            <person name="Selengut J.D."/>
            <person name="Sanka R."/>
            <person name="DePew J."/>
            <person name="Purushe J."/>
            <person name="Hartskeerl R.A."/>
            <person name="Ahmed A."/>
            <person name="van der Linden H."/>
            <person name="Goris M.G.A."/>
            <person name="Vinetz J.M."/>
            <person name="Sutton G.G."/>
            <person name="Nierman W.C."/>
            <person name="Fouts D.E."/>
        </authorList>
    </citation>
    <scope>NUCLEOTIDE SEQUENCE [LARGE SCALE GENOMIC DNA]</scope>
    <source>
        <strain evidence="1">LT 11-33</strain>
    </source>
</reference>
<sequence>MSNVNYYPNRFLETMPTESLIPGWDVPWIPNSKNSVPRYALDYSLSGVTQPIGFDIDTFNYLSQFKGFKHNAELKRLSFVVKKETVFRKTLASTLFSTDQEIQKFRETILSKHTSLNQLKEYVFEEGGLVDPIRTIADTTGTKKEEVKDGLKYGTYAAVGFGLFLLLRK</sequence>
<name>N1VYS0_9LEPT</name>
<proteinExistence type="predicted"/>
<dbReference type="AlphaFoldDB" id="N1VYS0"/>
<protein>
    <submittedName>
        <fullName evidence="1">Uncharacterized protein</fullName>
    </submittedName>
</protein>